<dbReference type="InterPro" id="IPR029479">
    <property type="entry name" value="Nitroreductase"/>
</dbReference>
<keyword evidence="2" id="KW-0560">Oxidoreductase</keyword>
<dbReference type="CDD" id="cd02062">
    <property type="entry name" value="Nitro_FMN_reductase"/>
    <property type="match status" value="1"/>
</dbReference>
<evidence type="ECO:0000313" key="4">
    <source>
        <dbReference type="EMBL" id="OHV30311.1"/>
    </source>
</evidence>
<feature type="domain" description="Nitroreductase" evidence="3">
    <location>
        <begin position="14"/>
        <end position="189"/>
    </location>
</feature>
<feature type="unsure residue" description="I or L" evidence="4">
    <location>
        <position position="106"/>
    </location>
</feature>
<dbReference type="PANTHER" id="PTHR43673:SF10">
    <property type="entry name" value="NADH DEHYDROGENASE_NAD(P)H NITROREDUCTASE XCC3605-RELATED"/>
    <property type="match status" value="1"/>
</dbReference>
<accession>A0A1S1QA15</accession>
<reference evidence="5" key="1">
    <citation type="submission" date="2016-07" db="EMBL/GenBank/DDBJ databases">
        <title>Frankia sp. NRRL B-16219 Genome sequencing.</title>
        <authorList>
            <person name="Ghodhbane-Gtari F."/>
            <person name="Swanson E."/>
            <person name="Gueddou A."/>
            <person name="Louati M."/>
            <person name="Nouioui I."/>
            <person name="Hezbri K."/>
            <person name="Abebe-Akele F."/>
            <person name="Simpson S."/>
            <person name="Morris K."/>
            <person name="Thomas K."/>
            <person name="Gtari M."/>
            <person name="Tisa L.S."/>
        </authorList>
    </citation>
    <scope>NUCLEOTIDE SEQUENCE [LARGE SCALE GENOMIC DNA]</scope>
    <source>
        <strain evidence="5">NRRL B-16219</strain>
    </source>
</reference>
<name>A0A1S1QA15_9ACTN</name>
<organism evidence="4 5">
    <name type="scientific">Parafrankia soli</name>
    <dbReference type="NCBI Taxonomy" id="2599596"/>
    <lineage>
        <taxon>Bacteria</taxon>
        <taxon>Bacillati</taxon>
        <taxon>Actinomycetota</taxon>
        <taxon>Actinomycetes</taxon>
        <taxon>Frankiales</taxon>
        <taxon>Frankiaceae</taxon>
        <taxon>Parafrankia</taxon>
    </lineage>
</organism>
<dbReference type="InterPro" id="IPR000415">
    <property type="entry name" value="Nitroreductase-like"/>
</dbReference>
<dbReference type="GO" id="GO:0016491">
    <property type="term" value="F:oxidoreductase activity"/>
    <property type="evidence" value="ECO:0007669"/>
    <property type="project" value="UniProtKB-KW"/>
</dbReference>
<evidence type="ECO:0000259" key="3">
    <source>
        <dbReference type="Pfam" id="PF00881"/>
    </source>
</evidence>
<sequence length="214" mass="23338">MAVPELTPEELLTTTRSVRKRLDLDRPVAPELIEECLRIALQAPSGSNRQGWHWIVVTDPELRAGIAGYYRKGATAYLAAGGASAAGYEGERAATQARVSDSARYLAENMHRVPVLLIPCLEGDVTQIPPQVQAGFWGSLLPAVWSFMLAARLRGLGTAWTSLHLGYSREVAELLGIPPGYSQGALIPVAHTIGTTFRPAPREPLETVLHHDRW</sequence>
<dbReference type="AlphaFoldDB" id="A0A1S1QA15"/>
<dbReference type="PANTHER" id="PTHR43673">
    <property type="entry name" value="NAD(P)H NITROREDUCTASE YDGI-RELATED"/>
    <property type="match status" value="1"/>
</dbReference>
<dbReference type="EMBL" id="MAXA01000180">
    <property type="protein sequence ID" value="OHV30311.1"/>
    <property type="molecule type" value="Genomic_DNA"/>
</dbReference>
<comment type="similarity">
    <text evidence="1">Belongs to the nitroreductase family.</text>
</comment>
<protein>
    <submittedName>
        <fullName evidence="4">Nitroreductase</fullName>
    </submittedName>
</protein>
<evidence type="ECO:0000256" key="2">
    <source>
        <dbReference type="ARBA" id="ARBA00023002"/>
    </source>
</evidence>
<gene>
    <name evidence="4" type="ORF">BBK14_16885</name>
</gene>
<dbReference type="Gene3D" id="3.40.109.10">
    <property type="entry name" value="NADH Oxidase"/>
    <property type="match status" value="1"/>
</dbReference>
<dbReference type="Proteomes" id="UP000179769">
    <property type="component" value="Unassembled WGS sequence"/>
</dbReference>
<proteinExistence type="inferred from homology"/>
<dbReference type="Pfam" id="PF00881">
    <property type="entry name" value="Nitroreductase"/>
    <property type="match status" value="1"/>
</dbReference>
<comment type="caution">
    <text evidence="4">The sequence shown here is derived from an EMBL/GenBank/DDBJ whole genome shotgun (WGS) entry which is preliminary data.</text>
</comment>
<keyword evidence="5" id="KW-1185">Reference proteome</keyword>
<dbReference type="SUPFAM" id="SSF55469">
    <property type="entry name" value="FMN-dependent nitroreductase-like"/>
    <property type="match status" value="1"/>
</dbReference>
<evidence type="ECO:0000313" key="5">
    <source>
        <dbReference type="Proteomes" id="UP000179769"/>
    </source>
</evidence>
<evidence type="ECO:0000256" key="1">
    <source>
        <dbReference type="ARBA" id="ARBA00007118"/>
    </source>
</evidence>